<feature type="region of interest" description="Disordered" evidence="1">
    <location>
        <begin position="96"/>
        <end position="224"/>
    </location>
</feature>
<sequence length="224" mass="23716">MNSAIVVFLNDVEKVRKLTQNGIVGNNETILVSPLSSPAKKVMLCNVPPFISDEAIVKELSRYGRMVSPIKKIPLGCKSPLDILLGPALRGRVTPVFLSDQGGTPAGSAASRPGRAEGPRAAAAPDLTESEPQAQPAAEKPTEATPAPEKPRSTRPDRKKPWSTEKISVGSGAVLEPPVLTEAGAEVQGDRMEAPDTTPVQGDGGDVDMVDEPVFKVPNKRKKQ</sequence>
<reference evidence="2" key="1">
    <citation type="submission" date="2023-06" db="EMBL/GenBank/DDBJ databases">
        <title>Male Hemibagrus guttatus genome.</title>
        <authorList>
            <person name="Bian C."/>
        </authorList>
    </citation>
    <scope>NUCLEOTIDE SEQUENCE</scope>
    <source>
        <strain evidence="2">Male_cb2023</strain>
        <tissue evidence="2">Muscle</tissue>
    </source>
</reference>
<protein>
    <submittedName>
        <fullName evidence="2">Uncharacterized protein</fullName>
    </submittedName>
</protein>
<dbReference type="EMBL" id="JAUCMX010000005">
    <property type="protein sequence ID" value="KAK3546563.1"/>
    <property type="molecule type" value="Genomic_DNA"/>
</dbReference>
<keyword evidence="3" id="KW-1185">Reference proteome</keyword>
<gene>
    <name evidence="2" type="ORF">QTP70_028508</name>
</gene>
<comment type="caution">
    <text evidence="2">The sequence shown here is derived from an EMBL/GenBank/DDBJ whole genome shotgun (WGS) entry which is preliminary data.</text>
</comment>
<evidence type="ECO:0000313" key="3">
    <source>
        <dbReference type="Proteomes" id="UP001274896"/>
    </source>
</evidence>
<evidence type="ECO:0000313" key="2">
    <source>
        <dbReference type="EMBL" id="KAK3546563.1"/>
    </source>
</evidence>
<feature type="compositionally biased region" description="Low complexity" evidence="1">
    <location>
        <begin position="119"/>
        <end position="147"/>
    </location>
</feature>
<organism evidence="2 3">
    <name type="scientific">Hemibagrus guttatus</name>
    <dbReference type="NCBI Taxonomy" id="175788"/>
    <lineage>
        <taxon>Eukaryota</taxon>
        <taxon>Metazoa</taxon>
        <taxon>Chordata</taxon>
        <taxon>Craniata</taxon>
        <taxon>Vertebrata</taxon>
        <taxon>Euteleostomi</taxon>
        <taxon>Actinopterygii</taxon>
        <taxon>Neopterygii</taxon>
        <taxon>Teleostei</taxon>
        <taxon>Ostariophysi</taxon>
        <taxon>Siluriformes</taxon>
        <taxon>Bagridae</taxon>
        <taxon>Hemibagrus</taxon>
    </lineage>
</organism>
<evidence type="ECO:0000256" key="1">
    <source>
        <dbReference type="SAM" id="MobiDB-lite"/>
    </source>
</evidence>
<feature type="non-terminal residue" evidence="2">
    <location>
        <position position="1"/>
    </location>
</feature>
<proteinExistence type="predicted"/>
<dbReference type="AlphaFoldDB" id="A0AAE0R9G2"/>
<accession>A0AAE0R9G2</accession>
<dbReference type="Proteomes" id="UP001274896">
    <property type="component" value="Unassembled WGS sequence"/>
</dbReference>
<name>A0AAE0R9G2_9TELE</name>
<feature type="compositionally biased region" description="Basic and acidic residues" evidence="1">
    <location>
        <begin position="149"/>
        <end position="163"/>
    </location>
</feature>